<organism evidence="2 3">
    <name type="scientific">Sphingobacterium phlebotomi</name>
    <dbReference type="NCBI Taxonomy" id="2605433"/>
    <lineage>
        <taxon>Bacteria</taxon>
        <taxon>Pseudomonadati</taxon>
        <taxon>Bacteroidota</taxon>
        <taxon>Sphingobacteriia</taxon>
        <taxon>Sphingobacteriales</taxon>
        <taxon>Sphingobacteriaceae</taxon>
        <taxon>Sphingobacterium</taxon>
    </lineage>
</organism>
<feature type="compositionally biased region" description="Acidic residues" evidence="1">
    <location>
        <begin position="54"/>
        <end position="64"/>
    </location>
</feature>
<dbReference type="InterPro" id="IPR025562">
    <property type="entry name" value="Tae4"/>
</dbReference>
<dbReference type="RefSeq" id="WP_148921275.1">
    <property type="nucleotide sequence ID" value="NZ_VTAV01000027.1"/>
</dbReference>
<name>A0A5D4GT52_9SPHI</name>
<evidence type="ECO:0000313" key="3">
    <source>
        <dbReference type="Proteomes" id="UP000322362"/>
    </source>
</evidence>
<gene>
    <name evidence="2" type="ORF">FXV77_21350</name>
</gene>
<proteinExistence type="predicted"/>
<reference evidence="2 3" key="1">
    <citation type="submission" date="2019-08" db="EMBL/GenBank/DDBJ databases">
        <title>Phlebobacter frassis gen. nov. sp. nov., a new member of family Sphingobacteriaceae isolated from sand fly rearing media.</title>
        <authorList>
            <person name="Kakumanu M.L."/>
            <person name="Marayati B.F."/>
            <person name="Wada-Katsumata A."/>
            <person name="Wasserberg G."/>
            <person name="Schal C."/>
            <person name="Apperson C.S."/>
            <person name="Ponnusamy L."/>
        </authorList>
    </citation>
    <scope>NUCLEOTIDE SEQUENCE [LARGE SCALE GENOMIC DNA]</scope>
    <source>
        <strain evidence="2 3">SSI9</strain>
    </source>
</reference>
<evidence type="ECO:0000256" key="1">
    <source>
        <dbReference type="SAM" id="MobiDB-lite"/>
    </source>
</evidence>
<evidence type="ECO:0008006" key="4">
    <source>
        <dbReference type="Google" id="ProtNLM"/>
    </source>
</evidence>
<sequence>MKRQPILDFFDISSNVEELPRNELFRLRGGYSDGTIDGGELPGVDVPPPPGSPDPDDDPWDWGGDDPHDGWDDENSDMGGGSDTGGSGYGGGGTIYTPPPTSNPEPEEGVAQQNIDIEKLTNALKAVYETKTSPNLQEMGISPSQYIADWIGGKVQYNFNNDPDYRDTCALTLSLVLNLMGDGYNIEYTEGQTSSGDFNRNGENEWYFYRAEDMQDYLTSKYGNAVEVGHIDNIPDGAQGFLYYEQFEGYDRNYNHVDYWDGGSVMGGTDYSNAGGKVYFIRTN</sequence>
<protein>
    <recommendedName>
        <fullName evidence="4">Type VI secretion system (T6SS) effector Tae4 (Amidase)</fullName>
    </recommendedName>
</protein>
<feature type="compositionally biased region" description="Gly residues" evidence="1">
    <location>
        <begin position="78"/>
        <end position="94"/>
    </location>
</feature>
<dbReference type="EMBL" id="VTAV01000027">
    <property type="protein sequence ID" value="TYR31242.1"/>
    <property type="molecule type" value="Genomic_DNA"/>
</dbReference>
<accession>A0A5D4GT52</accession>
<dbReference type="Proteomes" id="UP000322362">
    <property type="component" value="Unassembled WGS sequence"/>
</dbReference>
<dbReference type="AlphaFoldDB" id="A0A5D4GT52"/>
<evidence type="ECO:0000313" key="2">
    <source>
        <dbReference type="EMBL" id="TYR31242.1"/>
    </source>
</evidence>
<dbReference type="Pfam" id="PF14113">
    <property type="entry name" value="Tae4"/>
    <property type="match status" value="1"/>
</dbReference>
<feature type="region of interest" description="Disordered" evidence="1">
    <location>
        <begin position="28"/>
        <end position="110"/>
    </location>
</feature>
<comment type="caution">
    <text evidence="2">The sequence shown here is derived from an EMBL/GenBank/DDBJ whole genome shotgun (WGS) entry which is preliminary data.</text>
</comment>
<keyword evidence="3" id="KW-1185">Reference proteome</keyword>
<dbReference type="Gene3D" id="3.90.1720.70">
    <property type="match status" value="1"/>
</dbReference>